<protein>
    <recommendedName>
        <fullName evidence="1">HPt domain-containing protein</fullName>
    </recommendedName>
</protein>
<dbReference type="Gene3D" id="1.20.120.160">
    <property type="entry name" value="HPT domain"/>
    <property type="match status" value="1"/>
</dbReference>
<gene>
    <name evidence="2" type="ORF">MNBD_BACTEROID07-251</name>
</gene>
<feature type="domain" description="HPt" evidence="1">
    <location>
        <begin position="17"/>
        <end position="110"/>
    </location>
</feature>
<dbReference type="SUPFAM" id="SSF47226">
    <property type="entry name" value="Histidine-containing phosphotransfer domain, HPT domain"/>
    <property type="match status" value="1"/>
</dbReference>
<dbReference type="Pfam" id="PF01627">
    <property type="entry name" value="Hpt"/>
    <property type="match status" value="1"/>
</dbReference>
<reference evidence="2" key="1">
    <citation type="submission" date="2018-06" db="EMBL/GenBank/DDBJ databases">
        <authorList>
            <person name="Zhirakovskaya E."/>
        </authorList>
    </citation>
    <scope>NUCLEOTIDE SEQUENCE</scope>
</reference>
<name>A0A3B0VFK0_9ZZZZ</name>
<dbReference type="EMBL" id="UOET01000535">
    <property type="protein sequence ID" value="VAW30554.1"/>
    <property type="molecule type" value="Genomic_DNA"/>
</dbReference>
<proteinExistence type="predicted"/>
<evidence type="ECO:0000259" key="1">
    <source>
        <dbReference type="PROSITE" id="PS50894"/>
    </source>
</evidence>
<sequence length="115" mass="13407">MEMIDKKQFLENFQYFDNEVVLEIINIFIDEYPERMATLRKNIDEEDFDQLKFNAHSLKGVVANFVAPEVQELARQLEIKGTHKDLTDVETLFNALKEKTGLVVEELKALKGNFI</sequence>
<dbReference type="InterPro" id="IPR036641">
    <property type="entry name" value="HPT_dom_sf"/>
</dbReference>
<organism evidence="2">
    <name type="scientific">hydrothermal vent metagenome</name>
    <dbReference type="NCBI Taxonomy" id="652676"/>
    <lineage>
        <taxon>unclassified sequences</taxon>
        <taxon>metagenomes</taxon>
        <taxon>ecological metagenomes</taxon>
    </lineage>
</organism>
<dbReference type="AlphaFoldDB" id="A0A3B0VFK0"/>
<dbReference type="InterPro" id="IPR008207">
    <property type="entry name" value="Sig_transdc_His_kin_Hpt_dom"/>
</dbReference>
<dbReference type="GO" id="GO:0000160">
    <property type="term" value="P:phosphorelay signal transduction system"/>
    <property type="evidence" value="ECO:0007669"/>
    <property type="project" value="InterPro"/>
</dbReference>
<accession>A0A3B0VFK0</accession>
<dbReference type="PROSITE" id="PS50894">
    <property type="entry name" value="HPT"/>
    <property type="match status" value="1"/>
</dbReference>
<evidence type="ECO:0000313" key="2">
    <source>
        <dbReference type="EMBL" id="VAW30554.1"/>
    </source>
</evidence>
<dbReference type="CDD" id="cd00088">
    <property type="entry name" value="HPT"/>
    <property type="match status" value="1"/>
</dbReference>